<evidence type="ECO:0008006" key="2">
    <source>
        <dbReference type="Google" id="ProtNLM"/>
    </source>
</evidence>
<sequence length="281" mass="30807">MSEAEKADEPTAQAPAFQILHDTLAPETISDELAPTIEELDLEDNCRQLATEGWTVVEDVASPEFNERLRNKILELGPGGNMLLAKDPVFSEAILSSKLLAMAEFSVGRGFLISQVAASVRPKGSPSIGLHADANWLPAPFPAHNMLMTGCWACDEYTEEGGSTLVIPGSNVLHRHPDPDEVAAKEGAIAIECPPGSVAMWDGNLWHSNYPRSIEGERVVAHITYTRLMMRPVEDYGAIADELIERHGDRMAQLLGRQDSLDSPTGFRYDKLLDTFNNAKR</sequence>
<dbReference type="SUPFAM" id="SSF51197">
    <property type="entry name" value="Clavaminate synthase-like"/>
    <property type="match status" value="1"/>
</dbReference>
<reference evidence="1" key="1">
    <citation type="submission" date="2018-05" db="EMBL/GenBank/DDBJ databases">
        <authorList>
            <person name="Lanie J.A."/>
            <person name="Ng W.-L."/>
            <person name="Kazmierczak K.M."/>
            <person name="Andrzejewski T.M."/>
            <person name="Davidsen T.M."/>
            <person name="Wayne K.J."/>
            <person name="Tettelin H."/>
            <person name="Glass J.I."/>
            <person name="Rusch D."/>
            <person name="Podicherti R."/>
            <person name="Tsui H.-C.T."/>
            <person name="Winkler M.E."/>
        </authorList>
    </citation>
    <scope>NUCLEOTIDE SEQUENCE</scope>
</reference>
<accession>A0A381Q7I1</accession>
<dbReference type="Gene3D" id="2.60.120.620">
    <property type="entry name" value="q2cbj1_9rhob like domain"/>
    <property type="match status" value="1"/>
</dbReference>
<dbReference type="InterPro" id="IPR008775">
    <property type="entry name" value="Phytyl_CoA_dOase-like"/>
</dbReference>
<proteinExistence type="predicted"/>
<organism evidence="1">
    <name type="scientific">marine metagenome</name>
    <dbReference type="NCBI Taxonomy" id="408172"/>
    <lineage>
        <taxon>unclassified sequences</taxon>
        <taxon>metagenomes</taxon>
        <taxon>ecological metagenomes</taxon>
    </lineage>
</organism>
<protein>
    <recommendedName>
        <fullName evidence="2">Phytanoyl-CoA dioxygenase</fullName>
    </recommendedName>
</protein>
<dbReference type="AlphaFoldDB" id="A0A381Q7I1"/>
<dbReference type="EMBL" id="UINC01001227">
    <property type="protein sequence ID" value="SUZ74928.1"/>
    <property type="molecule type" value="Genomic_DNA"/>
</dbReference>
<gene>
    <name evidence="1" type="ORF">METZ01_LOCUS27782</name>
</gene>
<evidence type="ECO:0000313" key="1">
    <source>
        <dbReference type="EMBL" id="SUZ74928.1"/>
    </source>
</evidence>
<dbReference type="Pfam" id="PF05721">
    <property type="entry name" value="PhyH"/>
    <property type="match status" value="1"/>
</dbReference>
<name>A0A381Q7I1_9ZZZZ</name>